<dbReference type="PANTHER" id="PTHR43158">
    <property type="entry name" value="SKFA PEPTIDE EXPORT ATP-BINDING PROTEIN SKFE"/>
    <property type="match status" value="1"/>
</dbReference>
<dbReference type="RefSeq" id="WP_073135769.1">
    <property type="nucleotide sequence ID" value="NZ_FQWQ01000002.1"/>
</dbReference>
<dbReference type="SUPFAM" id="SSF52540">
    <property type="entry name" value="P-loop containing nucleoside triphosphate hydrolases"/>
    <property type="match status" value="2"/>
</dbReference>
<feature type="domain" description="ABC transporter" evidence="3">
    <location>
        <begin position="2"/>
        <end position="247"/>
    </location>
</feature>
<keyword evidence="5" id="KW-1185">Reference proteome</keyword>
<evidence type="ECO:0000313" key="4">
    <source>
        <dbReference type="EMBL" id="SHH19976.1"/>
    </source>
</evidence>
<dbReference type="SMART" id="SM00382">
    <property type="entry name" value="AAA"/>
    <property type="match status" value="2"/>
</dbReference>
<accession>A0A1M5R1J1</accession>
<proteinExistence type="predicted"/>
<dbReference type="GO" id="GO:0005524">
    <property type="term" value="F:ATP binding"/>
    <property type="evidence" value="ECO:0007669"/>
    <property type="project" value="UniProtKB-KW"/>
</dbReference>
<dbReference type="PROSITE" id="PS00211">
    <property type="entry name" value="ABC_TRANSPORTER_1"/>
    <property type="match status" value="1"/>
</dbReference>
<keyword evidence="2 4" id="KW-0067">ATP-binding</keyword>
<dbReference type="STRING" id="947013.SAMN04488109_3133"/>
<dbReference type="InterPro" id="IPR027417">
    <property type="entry name" value="P-loop_NTPase"/>
</dbReference>
<dbReference type="PANTHER" id="PTHR43158:SF2">
    <property type="entry name" value="SKFA PEPTIDE EXPORT ATP-BINDING PROTEIN SKFE"/>
    <property type="match status" value="1"/>
</dbReference>
<organism evidence="4 5">
    <name type="scientific">Chryseolinea serpens</name>
    <dbReference type="NCBI Taxonomy" id="947013"/>
    <lineage>
        <taxon>Bacteria</taxon>
        <taxon>Pseudomonadati</taxon>
        <taxon>Bacteroidota</taxon>
        <taxon>Cytophagia</taxon>
        <taxon>Cytophagales</taxon>
        <taxon>Fulvivirgaceae</taxon>
        <taxon>Chryseolinea</taxon>
    </lineage>
</organism>
<protein>
    <submittedName>
        <fullName evidence="4">Molybdate transport system ATP-binding protein</fullName>
    </submittedName>
</protein>
<dbReference type="EMBL" id="FQWQ01000002">
    <property type="protein sequence ID" value="SHH19976.1"/>
    <property type="molecule type" value="Genomic_DNA"/>
</dbReference>
<name>A0A1M5R1J1_9BACT</name>
<dbReference type="InterPro" id="IPR003439">
    <property type="entry name" value="ABC_transporter-like_ATP-bd"/>
</dbReference>
<keyword evidence="1" id="KW-0547">Nucleotide-binding</keyword>
<dbReference type="PROSITE" id="PS50893">
    <property type="entry name" value="ABC_TRANSPORTER_2"/>
    <property type="match status" value="2"/>
</dbReference>
<sequence length="462" mass="53159">MIEIRNADVVRSGLRLFQDFNWQINDGEHWVITGPNGSGKTVLLEMLAGMTHLPKGEIRYDFISGDSWDERHAERKRKIHHIPTHALQAFLNNNPNLFYQQRYYTMAADDVITVRQILGEGVERLSSLPMPANLSIAHLLDVDVTRLSNGQLKKVLFHKSLIREIPRVLLLDYPFEGLDPGSRKDLCELIDFMANAYDIQMILVDHYHQLPTVINRRLVLEDFSIRQKETITAQPFDDLQPKPTVTREIAAESEPVIAITDLKIQYGEKVILEHFHWQVNKGERWALVGRNGAGKTTLFSMIFADHPLAYTQNIFLFGRRRGSGESIWDIKRRIAYLGPELINYLAPKTIAASGRDYIQNIHRKAEAQTLNALIDYFEAGSFIDKPVRFLSSGQLQMLLMISTFLTEKELILLDEPFQFLDLDQRARVTTYLQAHLHPETTLILITHDEQDIADWTSHTLRL</sequence>
<evidence type="ECO:0000256" key="1">
    <source>
        <dbReference type="ARBA" id="ARBA00022741"/>
    </source>
</evidence>
<dbReference type="Proteomes" id="UP000184212">
    <property type="component" value="Unassembled WGS sequence"/>
</dbReference>
<evidence type="ECO:0000259" key="3">
    <source>
        <dbReference type="PROSITE" id="PS50893"/>
    </source>
</evidence>
<dbReference type="AlphaFoldDB" id="A0A1M5R1J1"/>
<dbReference type="Pfam" id="PF00005">
    <property type="entry name" value="ABC_tran"/>
    <property type="match status" value="2"/>
</dbReference>
<dbReference type="CDD" id="cd00267">
    <property type="entry name" value="ABC_ATPase"/>
    <property type="match status" value="1"/>
</dbReference>
<dbReference type="Gene3D" id="3.40.50.300">
    <property type="entry name" value="P-loop containing nucleotide triphosphate hydrolases"/>
    <property type="match status" value="2"/>
</dbReference>
<dbReference type="InterPro" id="IPR017871">
    <property type="entry name" value="ABC_transporter-like_CS"/>
</dbReference>
<evidence type="ECO:0000256" key="2">
    <source>
        <dbReference type="ARBA" id="ARBA00022840"/>
    </source>
</evidence>
<dbReference type="OrthoDB" id="9789994at2"/>
<dbReference type="InterPro" id="IPR003593">
    <property type="entry name" value="AAA+_ATPase"/>
</dbReference>
<feature type="domain" description="ABC transporter" evidence="3">
    <location>
        <begin position="257"/>
        <end position="462"/>
    </location>
</feature>
<reference evidence="4 5" key="1">
    <citation type="submission" date="2016-11" db="EMBL/GenBank/DDBJ databases">
        <authorList>
            <person name="Jaros S."/>
            <person name="Januszkiewicz K."/>
            <person name="Wedrychowicz H."/>
        </authorList>
    </citation>
    <scope>NUCLEOTIDE SEQUENCE [LARGE SCALE GENOMIC DNA]</scope>
    <source>
        <strain evidence="4 5">DSM 24574</strain>
    </source>
</reference>
<dbReference type="GO" id="GO:0016887">
    <property type="term" value="F:ATP hydrolysis activity"/>
    <property type="evidence" value="ECO:0007669"/>
    <property type="project" value="InterPro"/>
</dbReference>
<evidence type="ECO:0000313" key="5">
    <source>
        <dbReference type="Proteomes" id="UP000184212"/>
    </source>
</evidence>
<gene>
    <name evidence="4" type="ORF">SAMN04488109_3133</name>
</gene>